<name>A0A6A5HJP5_CAERE</name>
<dbReference type="KEGG" id="crq:GCK72_007290"/>
<evidence type="ECO:0000313" key="2">
    <source>
        <dbReference type="Proteomes" id="UP000483820"/>
    </source>
</evidence>
<dbReference type="RefSeq" id="XP_053590285.1">
    <property type="nucleotide sequence ID" value="XM_053726091.1"/>
</dbReference>
<proteinExistence type="predicted"/>
<dbReference type="Proteomes" id="UP000483820">
    <property type="component" value="Chromosome II"/>
</dbReference>
<organism evidence="1 2">
    <name type="scientific">Caenorhabditis remanei</name>
    <name type="common">Caenorhabditis vulgaris</name>
    <dbReference type="NCBI Taxonomy" id="31234"/>
    <lineage>
        <taxon>Eukaryota</taxon>
        <taxon>Metazoa</taxon>
        <taxon>Ecdysozoa</taxon>
        <taxon>Nematoda</taxon>
        <taxon>Chromadorea</taxon>
        <taxon>Rhabditida</taxon>
        <taxon>Rhabditina</taxon>
        <taxon>Rhabditomorpha</taxon>
        <taxon>Rhabditoidea</taxon>
        <taxon>Rhabditidae</taxon>
        <taxon>Peloderinae</taxon>
        <taxon>Caenorhabditis</taxon>
    </lineage>
</organism>
<protein>
    <submittedName>
        <fullName evidence="1">Uncharacterized protein</fullName>
    </submittedName>
</protein>
<dbReference type="CTD" id="78774331"/>
<dbReference type="PROSITE" id="PS51139">
    <property type="entry name" value="GTF2I"/>
    <property type="match status" value="1"/>
</dbReference>
<gene>
    <name evidence="1" type="ORF">GCK72_007290</name>
</gene>
<dbReference type="GeneID" id="78774331"/>
<dbReference type="InterPro" id="IPR004212">
    <property type="entry name" value="GTF2I"/>
</dbReference>
<sequence length="115" mass="13455">MPNARIALPESADTVFGIIKRGETGLLTRQYLQELGKLKEELWDHFAKAYFQALKDYNPKKVAHSRLRAKPEQVVLVETENQQRQKWPANYKNEDLNLLHMVITKSNFYSNQKKP</sequence>
<accession>A0A6A5HJP5</accession>
<reference evidence="1 2" key="1">
    <citation type="submission" date="2019-12" db="EMBL/GenBank/DDBJ databases">
        <title>Chromosome-level assembly of the Caenorhabditis remanei genome.</title>
        <authorList>
            <person name="Teterina A.A."/>
            <person name="Willis J.H."/>
            <person name="Phillips P.C."/>
        </authorList>
    </citation>
    <scope>NUCLEOTIDE SEQUENCE [LARGE SCALE GENOMIC DNA]</scope>
    <source>
        <strain evidence="1 2">PX506</strain>
        <tissue evidence="1">Whole organism</tissue>
    </source>
</reference>
<dbReference type="EMBL" id="WUAV01000002">
    <property type="protein sequence ID" value="KAF1767331.1"/>
    <property type="molecule type" value="Genomic_DNA"/>
</dbReference>
<comment type="caution">
    <text evidence="1">The sequence shown here is derived from an EMBL/GenBank/DDBJ whole genome shotgun (WGS) entry which is preliminary data.</text>
</comment>
<dbReference type="AlphaFoldDB" id="A0A6A5HJP5"/>
<evidence type="ECO:0000313" key="1">
    <source>
        <dbReference type="EMBL" id="KAF1767331.1"/>
    </source>
</evidence>